<evidence type="ECO:0000313" key="2">
    <source>
        <dbReference type="Proteomes" id="UP000186817"/>
    </source>
</evidence>
<proteinExistence type="predicted"/>
<dbReference type="EMBL" id="LSRX01000040">
    <property type="protein sequence ID" value="OLQ12607.1"/>
    <property type="molecule type" value="Genomic_DNA"/>
</dbReference>
<name>A0A1Q9EYS4_SYMMI</name>
<gene>
    <name evidence="1" type="ORF">AK812_SmicGene3439</name>
</gene>
<reference evidence="1 2" key="1">
    <citation type="submission" date="2016-02" db="EMBL/GenBank/DDBJ databases">
        <title>Genome analysis of coral dinoflagellate symbionts highlights evolutionary adaptations to a symbiotic lifestyle.</title>
        <authorList>
            <person name="Aranda M."/>
            <person name="Li Y."/>
            <person name="Liew Y.J."/>
            <person name="Baumgarten S."/>
            <person name="Simakov O."/>
            <person name="Wilson M."/>
            <person name="Piel J."/>
            <person name="Ashoor H."/>
            <person name="Bougouffa S."/>
            <person name="Bajic V.B."/>
            <person name="Ryu T."/>
            <person name="Ravasi T."/>
            <person name="Bayer T."/>
            <person name="Micklem G."/>
            <person name="Kim H."/>
            <person name="Bhak J."/>
            <person name="Lajeunesse T.C."/>
            <person name="Voolstra C.R."/>
        </authorList>
    </citation>
    <scope>NUCLEOTIDE SEQUENCE [LARGE SCALE GENOMIC DNA]</scope>
    <source>
        <strain evidence="1 2">CCMP2467</strain>
    </source>
</reference>
<sequence>MSAGELEPGSASSALLPDPLAGPLRATQLFDEALRLIQGLRAEKTLAGSIGAVLLVKDRADADSLNLRIDEAYGTVDDAEAETNVEHACVAADIDGFVEQLEKMVQDILVVCVLPSADQEIQLELPCAAMERLQRCNVWFLSAQDAAVICTSDGPLRSNIQFEGMTCNLPSQASMQLPGEVLVGGAAAATGAGVAALAQVGTLAATTNGIVYAVTGGAAALSIGAGFAVVASVGAVAGLAVGLPLAVCVQGRSHGAASQDKVELPATFASEDGGGAFAPGSEASNAWDGDPETFYDASAASGSFTAGDLQRSHTIGSIHFVARRGFTHSMIGGKFEAANSLSGPWELLHTIISEPLDNPLVNKVEVQAEQPFRFVRYLSPEGGHCTIASIRVYAA</sequence>
<accession>A0A1Q9EYS4</accession>
<comment type="caution">
    <text evidence="1">The sequence shown here is derived from an EMBL/GenBank/DDBJ whole genome shotgun (WGS) entry which is preliminary data.</text>
</comment>
<keyword evidence="2" id="KW-1185">Reference proteome</keyword>
<dbReference type="OrthoDB" id="428156at2759"/>
<protein>
    <submittedName>
        <fullName evidence="1">Uncharacterized protein</fullName>
    </submittedName>
</protein>
<organism evidence="1 2">
    <name type="scientific">Symbiodinium microadriaticum</name>
    <name type="common">Dinoflagellate</name>
    <name type="synonym">Zooxanthella microadriatica</name>
    <dbReference type="NCBI Taxonomy" id="2951"/>
    <lineage>
        <taxon>Eukaryota</taxon>
        <taxon>Sar</taxon>
        <taxon>Alveolata</taxon>
        <taxon>Dinophyceae</taxon>
        <taxon>Suessiales</taxon>
        <taxon>Symbiodiniaceae</taxon>
        <taxon>Symbiodinium</taxon>
    </lineage>
</organism>
<dbReference type="Proteomes" id="UP000186817">
    <property type="component" value="Unassembled WGS sequence"/>
</dbReference>
<dbReference type="Gene3D" id="2.60.120.260">
    <property type="entry name" value="Galactose-binding domain-like"/>
    <property type="match status" value="1"/>
</dbReference>
<evidence type="ECO:0000313" key="1">
    <source>
        <dbReference type="EMBL" id="OLQ12607.1"/>
    </source>
</evidence>
<dbReference type="AlphaFoldDB" id="A0A1Q9EYS4"/>